<protein>
    <submittedName>
        <fullName evidence="1">Uncharacterized protein</fullName>
    </submittedName>
</protein>
<dbReference type="PANTHER" id="PTHR33431">
    <property type="entry name" value="ENABLED-LIKE PROTEIN (DUF1635)"/>
    <property type="match status" value="1"/>
</dbReference>
<dbReference type="PANTHER" id="PTHR33431:SF12">
    <property type="entry name" value="HIGH MOBILITY GROUP BOX PROTEIN, PUTATIVE (DUF1635)-RELATED"/>
    <property type="match status" value="1"/>
</dbReference>
<dbReference type="Pfam" id="PF07795">
    <property type="entry name" value="DUF1635"/>
    <property type="match status" value="1"/>
</dbReference>
<sequence length="195" mass="21622">MRENEESIKHLHQLLQITCQERDEAKAQLQRLLNTCSLLTDHGICCWDSGNLGLVGQKRPLVQEFNGSTSGDVVDVLVKGRSLPRKGRLLKAVIEAGPLLRTLMVLGHVPRWRNPPSLPSHQCSVNSVQAKKLVMGATLGDLTIRYDSNGTISTLPFTESRLPFCANIHVDEDGDIQMARAVAFEKAFPSRTVER</sequence>
<accession>A0AA88RD74</accession>
<name>A0AA88RD74_9ASTE</name>
<organism evidence="1 2">
    <name type="scientific">Escallonia rubra</name>
    <dbReference type="NCBI Taxonomy" id="112253"/>
    <lineage>
        <taxon>Eukaryota</taxon>
        <taxon>Viridiplantae</taxon>
        <taxon>Streptophyta</taxon>
        <taxon>Embryophyta</taxon>
        <taxon>Tracheophyta</taxon>
        <taxon>Spermatophyta</taxon>
        <taxon>Magnoliopsida</taxon>
        <taxon>eudicotyledons</taxon>
        <taxon>Gunneridae</taxon>
        <taxon>Pentapetalae</taxon>
        <taxon>asterids</taxon>
        <taxon>campanulids</taxon>
        <taxon>Escalloniales</taxon>
        <taxon>Escalloniaceae</taxon>
        <taxon>Escallonia</taxon>
    </lineage>
</organism>
<evidence type="ECO:0000313" key="1">
    <source>
        <dbReference type="EMBL" id="KAK2976571.1"/>
    </source>
</evidence>
<dbReference type="AlphaFoldDB" id="A0AA88RD74"/>
<reference evidence="1" key="1">
    <citation type="submission" date="2022-12" db="EMBL/GenBank/DDBJ databases">
        <title>Draft genome assemblies for two species of Escallonia (Escalloniales).</title>
        <authorList>
            <person name="Chanderbali A."/>
            <person name="Dervinis C."/>
            <person name="Anghel I."/>
            <person name="Soltis D."/>
            <person name="Soltis P."/>
            <person name="Zapata F."/>
        </authorList>
    </citation>
    <scope>NUCLEOTIDE SEQUENCE</scope>
    <source>
        <strain evidence="1">UCBG92.1500</strain>
        <tissue evidence="1">Leaf</tissue>
    </source>
</reference>
<keyword evidence="2" id="KW-1185">Reference proteome</keyword>
<evidence type="ECO:0000313" key="2">
    <source>
        <dbReference type="Proteomes" id="UP001187471"/>
    </source>
</evidence>
<gene>
    <name evidence="1" type="ORF">RJ640_024192</name>
</gene>
<comment type="caution">
    <text evidence="1">The sequence shown here is derived from an EMBL/GenBank/DDBJ whole genome shotgun (WGS) entry which is preliminary data.</text>
</comment>
<dbReference type="EMBL" id="JAVXUO010002059">
    <property type="protein sequence ID" value="KAK2976571.1"/>
    <property type="molecule type" value="Genomic_DNA"/>
</dbReference>
<dbReference type="Proteomes" id="UP001187471">
    <property type="component" value="Unassembled WGS sequence"/>
</dbReference>
<proteinExistence type="predicted"/>
<dbReference type="InterPro" id="IPR012862">
    <property type="entry name" value="DUF1635"/>
</dbReference>